<organism evidence="1 2">
    <name type="scientific">Elysia crispata</name>
    <name type="common">lettuce slug</name>
    <dbReference type="NCBI Taxonomy" id="231223"/>
    <lineage>
        <taxon>Eukaryota</taxon>
        <taxon>Metazoa</taxon>
        <taxon>Spiralia</taxon>
        <taxon>Lophotrochozoa</taxon>
        <taxon>Mollusca</taxon>
        <taxon>Gastropoda</taxon>
        <taxon>Heterobranchia</taxon>
        <taxon>Euthyneura</taxon>
        <taxon>Panpulmonata</taxon>
        <taxon>Sacoglossa</taxon>
        <taxon>Placobranchoidea</taxon>
        <taxon>Plakobranchidae</taxon>
        <taxon>Elysia</taxon>
    </lineage>
</organism>
<name>A0AAE1CZN5_9GAST</name>
<protein>
    <submittedName>
        <fullName evidence="1">Uncharacterized protein</fullName>
    </submittedName>
</protein>
<gene>
    <name evidence="1" type="ORF">RRG08_007717</name>
</gene>
<accession>A0AAE1CZN5</accession>
<proteinExistence type="predicted"/>
<dbReference type="AlphaFoldDB" id="A0AAE1CZN5"/>
<reference evidence="1" key="1">
    <citation type="journal article" date="2023" name="G3 (Bethesda)">
        <title>A reference genome for the long-term kleptoplast-retaining sea slug Elysia crispata morphotype clarki.</title>
        <authorList>
            <person name="Eastman K.E."/>
            <person name="Pendleton A.L."/>
            <person name="Shaikh M.A."/>
            <person name="Suttiyut T."/>
            <person name="Ogas R."/>
            <person name="Tomko P."/>
            <person name="Gavelis G."/>
            <person name="Widhalm J.R."/>
            <person name="Wisecaver J.H."/>
        </authorList>
    </citation>
    <scope>NUCLEOTIDE SEQUENCE</scope>
    <source>
        <strain evidence="1">ECLA1</strain>
    </source>
</reference>
<dbReference type="EMBL" id="JAWDGP010006071">
    <property type="protein sequence ID" value="KAK3747859.1"/>
    <property type="molecule type" value="Genomic_DNA"/>
</dbReference>
<dbReference type="Proteomes" id="UP001283361">
    <property type="component" value="Unassembled WGS sequence"/>
</dbReference>
<comment type="caution">
    <text evidence="1">The sequence shown here is derived from an EMBL/GenBank/DDBJ whole genome shotgun (WGS) entry which is preliminary data.</text>
</comment>
<evidence type="ECO:0000313" key="2">
    <source>
        <dbReference type="Proteomes" id="UP001283361"/>
    </source>
</evidence>
<sequence length="83" mass="9751">MTPLECFDGEDEVLSLTRPCRHGYRLQDSKGRRGISWKSSRQEKRMRLTHIFNILKTWGVLHLEPALDLHHVPSVRNETIGHY</sequence>
<evidence type="ECO:0000313" key="1">
    <source>
        <dbReference type="EMBL" id="KAK3747859.1"/>
    </source>
</evidence>
<keyword evidence="2" id="KW-1185">Reference proteome</keyword>